<evidence type="ECO:0000313" key="2">
    <source>
        <dbReference type="EMBL" id="CAB4574258.1"/>
    </source>
</evidence>
<sequence length="86" mass="9298">MGPALARALAQSNKKSLSEVPSQALNQGTRWRSMGETTRLREQTGPGLVVPTWWRTKPALRLCLINPGATSDNIEAVLRSSVGGVR</sequence>
<proteinExistence type="predicted"/>
<accession>A0A6J6EMR7</accession>
<dbReference type="EMBL" id="CAEZTM010000042">
    <property type="protein sequence ID" value="CAB4574258.1"/>
    <property type="molecule type" value="Genomic_DNA"/>
</dbReference>
<feature type="compositionally biased region" description="Polar residues" evidence="1">
    <location>
        <begin position="10"/>
        <end position="27"/>
    </location>
</feature>
<reference evidence="2" key="1">
    <citation type="submission" date="2020-05" db="EMBL/GenBank/DDBJ databases">
        <authorList>
            <person name="Chiriac C."/>
            <person name="Salcher M."/>
            <person name="Ghai R."/>
            <person name="Kavagutti S V."/>
        </authorList>
    </citation>
    <scope>NUCLEOTIDE SEQUENCE</scope>
</reference>
<protein>
    <submittedName>
        <fullName evidence="2">Unannotated protein</fullName>
    </submittedName>
</protein>
<gene>
    <name evidence="2" type="ORF">UFOPK1684_00944</name>
</gene>
<name>A0A6J6EMR7_9ZZZZ</name>
<organism evidence="2">
    <name type="scientific">freshwater metagenome</name>
    <dbReference type="NCBI Taxonomy" id="449393"/>
    <lineage>
        <taxon>unclassified sequences</taxon>
        <taxon>metagenomes</taxon>
        <taxon>ecological metagenomes</taxon>
    </lineage>
</organism>
<dbReference type="AlphaFoldDB" id="A0A6J6EMR7"/>
<feature type="region of interest" description="Disordered" evidence="1">
    <location>
        <begin position="1"/>
        <end position="27"/>
    </location>
</feature>
<evidence type="ECO:0000256" key="1">
    <source>
        <dbReference type="SAM" id="MobiDB-lite"/>
    </source>
</evidence>